<reference evidence="2 3" key="1">
    <citation type="submission" date="2020-08" db="EMBL/GenBank/DDBJ databases">
        <title>Sequencing the genomes of 1000 actinobacteria strains.</title>
        <authorList>
            <person name="Klenk H.-P."/>
        </authorList>
    </citation>
    <scope>NUCLEOTIDE SEQUENCE [LARGE SCALE GENOMIC DNA]</scope>
    <source>
        <strain evidence="2 3">DSM 45486</strain>
    </source>
</reference>
<dbReference type="Proteomes" id="UP000552097">
    <property type="component" value="Unassembled WGS sequence"/>
</dbReference>
<accession>A0A7W9HG65</accession>
<evidence type="ECO:0000313" key="3">
    <source>
        <dbReference type="Proteomes" id="UP000552097"/>
    </source>
</evidence>
<comment type="caution">
    <text evidence="2">The sequence shown here is derived from an EMBL/GenBank/DDBJ whole genome shotgun (WGS) entry which is preliminary data.</text>
</comment>
<protein>
    <submittedName>
        <fullName evidence="2">Uncharacterized protein</fullName>
    </submittedName>
</protein>
<dbReference type="EMBL" id="JACHMO010000001">
    <property type="protein sequence ID" value="MBB5801663.1"/>
    <property type="molecule type" value="Genomic_DNA"/>
</dbReference>
<dbReference type="RefSeq" id="WP_184917786.1">
    <property type="nucleotide sequence ID" value="NZ_JACHMO010000001.1"/>
</dbReference>
<evidence type="ECO:0000313" key="2">
    <source>
        <dbReference type="EMBL" id="MBB5801663.1"/>
    </source>
</evidence>
<dbReference type="AlphaFoldDB" id="A0A7W9HG65"/>
<keyword evidence="3" id="KW-1185">Reference proteome</keyword>
<sequence>MLRLIAVTSVVGGVALLVTAVSSLSTSEDQPVGPVVEVASHRTVSALQDKLRRTPGRGPRWVRLTSSRRGSPVMRRTTRRHGVRWTRR</sequence>
<gene>
    <name evidence="2" type="ORF">F4560_001431</name>
</gene>
<evidence type="ECO:0000256" key="1">
    <source>
        <dbReference type="SAM" id="MobiDB-lite"/>
    </source>
</evidence>
<organism evidence="2 3">
    <name type="scientific">Saccharothrix ecbatanensis</name>
    <dbReference type="NCBI Taxonomy" id="1105145"/>
    <lineage>
        <taxon>Bacteria</taxon>
        <taxon>Bacillati</taxon>
        <taxon>Actinomycetota</taxon>
        <taxon>Actinomycetes</taxon>
        <taxon>Pseudonocardiales</taxon>
        <taxon>Pseudonocardiaceae</taxon>
        <taxon>Saccharothrix</taxon>
    </lineage>
</organism>
<feature type="region of interest" description="Disordered" evidence="1">
    <location>
        <begin position="55"/>
        <end position="88"/>
    </location>
</feature>
<feature type="compositionally biased region" description="Basic residues" evidence="1">
    <location>
        <begin position="76"/>
        <end position="88"/>
    </location>
</feature>
<name>A0A7W9HG65_9PSEU</name>
<proteinExistence type="predicted"/>